<protein>
    <submittedName>
        <fullName evidence="1">Uncharacterized protein</fullName>
    </submittedName>
</protein>
<reference evidence="1" key="1">
    <citation type="submission" date="2022-12" db="EMBL/GenBank/DDBJ databases">
        <authorList>
            <person name="Ely B."/>
        </authorList>
    </citation>
    <scope>NUCLEOTIDE SEQUENCE</scope>
</reference>
<sequence length="61" mass="6940">MMSANIPFAPLETTLPPYAVNRADWEADLVRCICKVLRCGALAVSTRLRSQPRWQSHTHYP</sequence>
<name>A0AAE9X592_9CAUD</name>
<organism evidence="1 2">
    <name type="scientific">Caulobacter phage DCM</name>
    <dbReference type="NCBI Taxonomy" id="3020391"/>
    <lineage>
        <taxon>Viruses</taxon>
        <taxon>Duplodnaviria</taxon>
        <taxon>Heunggongvirae</taxon>
        <taxon>Uroviricota</taxon>
        <taxon>Caudoviricetes</taxon>
        <taxon>Autographivirales</taxon>
        <taxon>Autonotataviridae</taxon>
        <taxon>Dcimvirus</taxon>
        <taxon>Dcimvirus DCM</taxon>
    </lineage>
</organism>
<accession>A0AAE9X592</accession>
<gene>
    <name evidence="1" type="primary">DCM_gp001</name>
</gene>
<dbReference type="Proteomes" id="UP001219750">
    <property type="component" value="Segment"/>
</dbReference>
<dbReference type="EMBL" id="OQ137559">
    <property type="protein sequence ID" value="WCA46196.1"/>
    <property type="molecule type" value="Genomic_DNA"/>
</dbReference>
<keyword evidence="2" id="KW-1185">Reference proteome</keyword>
<evidence type="ECO:0000313" key="1">
    <source>
        <dbReference type="EMBL" id="WCA46196.1"/>
    </source>
</evidence>
<reference evidence="1" key="2">
    <citation type="journal article" date="2024" name="Viruses">
        <title>New Genera and Species of Caulobacter and Brevundimonas Bacteriophages Provide Insights into Phage Genome Evolution.</title>
        <authorList>
            <person name="Ely B."/>
            <person name="Hils M."/>
            <person name="Clarke A."/>
            <person name="Albert M."/>
            <person name="Holness N."/>
            <person name="Lenski J."/>
            <person name="Mohammadi T."/>
        </authorList>
    </citation>
    <scope>NUCLEOTIDE SEQUENCE</scope>
</reference>
<evidence type="ECO:0000313" key="2">
    <source>
        <dbReference type="Proteomes" id="UP001219750"/>
    </source>
</evidence>
<proteinExistence type="predicted"/>